<dbReference type="Proteomes" id="UP000261360">
    <property type="component" value="Unplaced"/>
</dbReference>
<reference evidence="1" key="1">
    <citation type="submission" date="2025-08" db="UniProtKB">
        <authorList>
            <consortium name="Ensembl"/>
        </authorList>
    </citation>
    <scope>IDENTIFICATION</scope>
</reference>
<accession>A0A3B4XHD8</accession>
<sequence length="72" mass="8109">PCLRCRCSEHQHENIIPGGSIIIWSFAASGTGQLHIIEGKMNSKVYQVLFQDNVRLSQSDLVRKSERRLCPG</sequence>
<proteinExistence type="predicted"/>
<dbReference type="AlphaFoldDB" id="A0A3B4XHD8"/>
<evidence type="ECO:0000313" key="2">
    <source>
        <dbReference type="Proteomes" id="UP000261360"/>
    </source>
</evidence>
<dbReference type="GeneTree" id="ENSGT01050000245238"/>
<protein>
    <submittedName>
        <fullName evidence="1">Uncharacterized protein</fullName>
    </submittedName>
</protein>
<reference evidence="1" key="2">
    <citation type="submission" date="2025-09" db="UniProtKB">
        <authorList>
            <consortium name="Ensembl"/>
        </authorList>
    </citation>
    <scope>IDENTIFICATION</scope>
</reference>
<keyword evidence="2" id="KW-1185">Reference proteome</keyword>
<name>A0A3B4XHD8_SERLL</name>
<organism evidence="1 2">
    <name type="scientific">Seriola lalandi dorsalis</name>
    <dbReference type="NCBI Taxonomy" id="1841481"/>
    <lineage>
        <taxon>Eukaryota</taxon>
        <taxon>Metazoa</taxon>
        <taxon>Chordata</taxon>
        <taxon>Craniata</taxon>
        <taxon>Vertebrata</taxon>
        <taxon>Euteleostomi</taxon>
        <taxon>Actinopterygii</taxon>
        <taxon>Neopterygii</taxon>
        <taxon>Teleostei</taxon>
        <taxon>Neoteleostei</taxon>
        <taxon>Acanthomorphata</taxon>
        <taxon>Carangaria</taxon>
        <taxon>Carangiformes</taxon>
        <taxon>Carangidae</taxon>
        <taxon>Seriola</taxon>
    </lineage>
</organism>
<dbReference type="Ensembl" id="ENSSLDT00000016169.1">
    <property type="protein sequence ID" value="ENSSLDP00000015587.1"/>
    <property type="gene ID" value="ENSSLDG00000012387.1"/>
</dbReference>
<evidence type="ECO:0000313" key="1">
    <source>
        <dbReference type="Ensembl" id="ENSSLDP00000015587.1"/>
    </source>
</evidence>